<dbReference type="PANTHER" id="PTHR30158">
    <property type="entry name" value="ACRA/E-RELATED COMPONENT OF DRUG EFFLUX TRANSPORTER"/>
    <property type="match status" value="1"/>
</dbReference>
<evidence type="ECO:0000313" key="10">
    <source>
        <dbReference type="Proteomes" id="UP001156706"/>
    </source>
</evidence>
<evidence type="ECO:0000259" key="5">
    <source>
        <dbReference type="Pfam" id="PF25876"/>
    </source>
</evidence>
<keyword evidence="3" id="KW-0175">Coiled coil</keyword>
<dbReference type="PANTHER" id="PTHR30158:SF3">
    <property type="entry name" value="MULTIDRUG EFFLUX PUMP SUBUNIT ACRA-RELATED"/>
    <property type="match status" value="1"/>
</dbReference>
<gene>
    <name evidence="9" type="primary">acrA</name>
    <name evidence="9" type="ORF">GCM10007907_09670</name>
</gene>
<dbReference type="SUPFAM" id="SSF111369">
    <property type="entry name" value="HlyD-like secretion proteins"/>
    <property type="match status" value="1"/>
</dbReference>
<dbReference type="Pfam" id="PF25876">
    <property type="entry name" value="HH_MFP_RND"/>
    <property type="match status" value="1"/>
</dbReference>
<proteinExistence type="inferred from homology"/>
<name>A0ABQ5YF06_9NEIS</name>
<feature type="chain" id="PRO_5045945619" evidence="4">
    <location>
        <begin position="23"/>
        <end position="388"/>
    </location>
</feature>
<keyword evidence="10" id="KW-1185">Reference proteome</keyword>
<reference evidence="10" key="1">
    <citation type="journal article" date="2019" name="Int. J. Syst. Evol. Microbiol.">
        <title>The Global Catalogue of Microorganisms (GCM) 10K type strain sequencing project: providing services to taxonomists for standard genome sequencing and annotation.</title>
        <authorList>
            <consortium name="The Broad Institute Genomics Platform"/>
            <consortium name="The Broad Institute Genome Sequencing Center for Infectious Disease"/>
            <person name="Wu L."/>
            <person name="Ma J."/>
        </authorList>
    </citation>
    <scope>NUCLEOTIDE SEQUENCE [LARGE SCALE GENOMIC DNA]</scope>
    <source>
        <strain evidence="10">NBRC 110044</strain>
    </source>
</reference>
<dbReference type="InterPro" id="IPR006143">
    <property type="entry name" value="RND_pump_MFP"/>
</dbReference>
<comment type="subcellular location">
    <subcellularLocation>
        <location evidence="1">Cell envelope</location>
    </subcellularLocation>
</comment>
<organism evidence="9 10">
    <name type="scientific">Chitinimonas prasina</name>
    <dbReference type="NCBI Taxonomy" id="1434937"/>
    <lineage>
        <taxon>Bacteria</taxon>
        <taxon>Pseudomonadati</taxon>
        <taxon>Pseudomonadota</taxon>
        <taxon>Betaproteobacteria</taxon>
        <taxon>Neisseriales</taxon>
        <taxon>Chitinibacteraceae</taxon>
        <taxon>Chitinimonas</taxon>
    </lineage>
</organism>
<comment type="caution">
    <text evidence="9">The sequence shown here is derived from an EMBL/GenBank/DDBJ whole genome shotgun (WGS) entry which is preliminary data.</text>
</comment>
<dbReference type="Gene3D" id="2.40.50.100">
    <property type="match status" value="1"/>
</dbReference>
<dbReference type="NCBIfam" id="TIGR01730">
    <property type="entry name" value="RND_mfp"/>
    <property type="match status" value="1"/>
</dbReference>
<dbReference type="InterPro" id="IPR058627">
    <property type="entry name" value="MdtA-like_C"/>
</dbReference>
<feature type="domain" description="Multidrug resistance protein MdtA-like alpha-helical hairpin" evidence="5">
    <location>
        <begin position="103"/>
        <end position="170"/>
    </location>
</feature>
<dbReference type="InterPro" id="IPR058625">
    <property type="entry name" value="MdtA-like_BSH"/>
</dbReference>
<evidence type="ECO:0000256" key="3">
    <source>
        <dbReference type="SAM" id="Coils"/>
    </source>
</evidence>
<dbReference type="PROSITE" id="PS51257">
    <property type="entry name" value="PROKAR_LIPOPROTEIN"/>
    <property type="match status" value="1"/>
</dbReference>
<dbReference type="Gene3D" id="2.40.30.170">
    <property type="match status" value="1"/>
</dbReference>
<dbReference type="Pfam" id="PF25917">
    <property type="entry name" value="BSH_RND"/>
    <property type="match status" value="1"/>
</dbReference>
<dbReference type="RefSeq" id="WP_284195311.1">
    <property type="nucleotide sequence ID" value="NZ_BSOG01000001.1"/>
</dbReference>
<dbReference type="EMBL" id="BSOG01000001">
    <property type="protein sequence ID" value="GLR12177.1"/>
    <property type="molecule type" value="Genomic_DNA"/>
</dbReference>
<accession>A0ABQ5YF06</accession>
<dbReference type="InterPro" id="IPR058626">
    <property type="entry name" value="MdtA-like_b-barrel"/>
</dbReference>
<comment type="similarity">
    <text evidence="2">Belongs to the membrane fusion protein (MFP) (TC 8.A.1) family.</text>
</comment>
<feature type="signal peptide" evidence="4">
    <location>
        <begin position="1"/>
        <end position="22"/>
    </location>
</feature>
<dbReference type="Proteomes" id="UP001156706">
    <property type="component" value="Unassembled WGS sequence"/>
</dbReference>
<dbReference type="Pfam" id="PF25967">
    <property type="entry name" value="RND-MFP_C"/>
    <property type="match status" value="1"/>
</dbReference>
<feature type="domain" description="Multidrug resistance protein MdtA-like beta-barrel" evidence="7">
    <location>
        <begin position="208"/>
        <end position="294"/>
    </location>
</feature>
<keyword evidence="4" id="KW-0732">Signal</keyword>
<dbReference type="Gene3D" id="1.10.287.470">
    <property type="entry name" value="Helix hairpin bin"/>
    <property type="match status" value="1"/>
</dbReference>
<evidence type="ECO:0000259" key="6">
    <source>
        <dbReference type="Pfam" id="PF25917"/>
    </source>
</evidence>
<dbReference type="InterPro" id="IPR058624">
    <property type="entry name" value="MdtA-like_HH"/>
</dbReference>
<evidence type="ECO:0000256" key="1">
    <source>
        <dbReference type="ARBA" id="ARBA00004196"/>
    </source>
</evidence>
<evidence type="ECO:0000259" key="7">
    <source>
        <dbReference type="Pfam" id="PF25944"/>
    </source>
</evidence>
<dbReference type="Gene3D" id="2.40.420.20">
    <property type="match status" value="1"/>
</dbReference>
<evidence type="ECO:0000313" key="9">
    <source>
        <dbReference type="EMBL" id="GLR12177.1"/>
    </source>
</evidence>
<sequence length="388" mass="40682">MLKKSLALLLPLGLLGCSKAPAGDPAAEGPPTMAPKVGVLTLAAQDAPVLTELAGRTAAYRVSEVRPQVSGIVQRRLFEEGALVRAGQVLYQIDSGSYQAAHDQAQANLADAEANLASLQAKVRRYDELSKLNFVSPQALDDMKSAYQQGAAAAAARRASTKATQVELDRTRITAPISGRIGRSEVTEGALVSAGQGGAMATIQQLDPIYVDIVQSSQALLSLKRTFPQGGLRTAGAKVTLRLEDGQRYQHAGVLKFAEVGVDPATGAVTLRAEFPNPEGLLLPGMYVRAEVEQAVQRRVFLVPQQGVAYSARGEPTALVVNARSQAEARQLAVQGSLGNYWVVTAGLRSGDRLIVDGLQRVRPGQPVEAVQAVAGADAPAPGRGKGG</sequence>
<evidence type="ECO:0000256" key="2">
    <source>
        <dbReference type="ARBA" id="ARBA00009477"/>
    </source>
</evidence>
<dbReference type="Pfam" id="PF25944">
    <property type="entry name" value="Beta-barrel_RND"/>
    <property type="match status" value="1"/>
</dbReference>
<feature type="domain" description="Multidrug resistance protein MdtA-like barrel-sandwich hybrid" evidence="6">
    <location>
        <begin position="61"/>
        <end position="204"/>
    </location>
</feature>
<protein>
    <submittedName>
        <fullName evidence="9">MexX family efflux pump subunit</fullName>
    </submittedName>
</protein>
<feature type="coiled-coil region" evidence="3">
    <location>
        <begin position="102"/>
        <end position="129"/>
    </location>
</feature>
<feature type="domain" description="Multidrug resistance protein MdtA-like C-terminal permuted SH3" evidence="8">
    <location>
        <begin position="301"/>
        <end position="361"/>
    </location>
</feature>
<evidence type="ECO:0000256" key="4">
    <source>
        <dbReference type="SAM" id="SignalP"/>
    </source>
</evidence>
<evidence type="ECO:0000259" key="8">
    <source>
        <dbReference type="Pfam" id="PF25967"/>
    </source>
</evidence>